<proteinExistence type="predicted"/>
<dbReference type="Gene3D" id="1.25.40.10">
    <property type="entry name" value="Tetratricopeptide repeat domain"/>
    <property type="match status" value="2"/>
</dbReference>
<organism evidence="5 6">
    <name type="scientific">Rotaria sordida</name>
    <dbReference type="NCBI Taxonomy" id="392033"/>
    <lineage>
        <taxon>Eukaryota</taxon>
        <taxon>Metazoa</taxon>
        <taxon>Spiralia</taxon>
        <taxon>Gnathifera</taxon>
        <taxon>Rotifera</taxon>
        <taxon>Eurotatoria</taxon>
        <taxon>Bdelloidea</taxon>
        <taxon>Philodinida</taxon>
        <taxon>Philodinidae</taxon>
        <taxon>Rotaria</taxon>
    </lineage>
</organism>
<dbReference type="PANTHER" id="PTHR45641">
    <property type="entry name" value="TETRATRICOPEPTIDE REPEAT PROTEIN (AFU_ORTHOLOGUE AFUA_6G03870)"/>
    <property type="match status" value="1"/>
</dbReference>
<evidence type="ECO:0000313" key="6">
    <source>
        <dbReference type="Proteomes" id="UP000663889"/>
    </source>
</evidence>
<dbReference type="Pfam" id="PF13424">
    <property type="entry name" value="TPR_12"/>
    <property type="match status" value="2"/>
</dbReference>
<keyword evidence="1" id="KW-0677">Repeat</keyword>
<evidence type="ECO:0000256" key="1">
    <source>
        <dbReference type="ARBA" id="ARBA00022737"/>
    </source>
</evidence>
<dbReference type="EMBL" id="CAJNOU010010170">
    <property type="protein sequence ID" value="CAF1550839.1"/>
    <property type="molecule type" value="Genomic_DNA"/>
</dbReference>
<dbReference type="PROSITE" id="PS50005">
    <property type="entry name" value="TPR"/>
    <property type="match status" value="3"/>
</dbReference>
<name>A0A815WZ38_9BILA</name>
<dbReference type="InterPro" id="IPR011990">
    <property type="entry name" value="TPR-like_helical_dom_sf"/>
</dbReference>
<dbReference type="InterPro" id="IPR019734">
    <property type="entry name" value="TPR_rpt"/>
</dbReference>
<comment type="caution">
    <text evidence="5">The sequence shown here is derived from an EMBL/GenBank/DDBJ whole genome shotgun (WGS) entry which is preliminary data.</text>
</comment>
<evidence type="ECO:0008006" key="7">
    <source>
        <dbReference type="Google" id="ProtNLM"/>
    </source>
</evidence>
<evidence type="ECO:0000313" key="5">
    <source>
        <dbReference type="EMBL" id="CAF1550839.1"/>
    </source>
</evidence>
<dbReference type="Proteomes" id="UP000663889">
    <property type="component" value="Unassembled WGS sequence"/>
</dbReference>
<sequence length="257" mass="29823">ETELEMSNKNISETVTTVATAVEKHNDIFGHGDRLYWKCEYEKAKEHFQEVLNQPSISLLDAVRCYNSLGAANTKLKNYEEALNNYNKQLDILIQLKIQDKKEADTAKCYMSIGMVYWLMHDYARAIDSHKQAFAALSADTPIPGLTSNIYKNLANLYTNTNEFDSALMYFEKALEIDRQYLREDHLKFGQTYANIGAMYYSKQDFKQALNYFEKARETWLKSLPTSHMCIESMEKTIHTVQSKLDMCMPDEKKQHT</sequence>
<protein>
    <recommendedName>
        <fullName evidence="7">Tetratricopeptide repeat protein</fullName>
    </recommendedName>
</protein>
<feature type="coiled-coil region" evidence="4">
    <location>
        <begin position="69"/>
        <end position="96"/>
    </location>
</feature>
<feature type="repeat" description="TPR" evidence="3">
    <location>
        <begin position="63"/>
        <end position="96"/>
    </location>
</feature>
<dbReference type="SMART" id="SM00028">
    <property type="entry name" value="TPR"/>
    <property type="match status" value="4"/>
</dbReference>
<keyword evidence="2 3" id="KW-0802">TPR repeat</keyword>
<gene>
    <name evidence="5" type="ORF">SEV965_LOCUS38684</name>
</gene>
<evidence type="ECO:0000256" key="4">
    <source>
        <dbReference type="SAM" id="Coils"/>
    </source>
</evidence>
<evidence type="ECO:0000256" key="2">
    <source>
        <dbReference type="ARBA" id="ARBA00022803"/>
    </source>
</evidence>
<reference evidence="5" key="1">
    <citation type="submission" date="2021-02" db="EMBL/GenBank/DDBJ databases">
        <authorList>
            <person name="Nowell W R."/>
        </authorList>
    </citation>
    <scope>NUCLEOTIDE SEQUENCE</scope>
</reference>
<accession>A0A815WZ38</accession>
<dbReference type="PROSITE" id="PS50293">
    <property type="entry name" value="TPR_REGION"/>
    <property type="match status" value="1"/>
</dbReference>
<evidence type="ECO:0000256" key="3">
    <source>
        <dbReference type="PROSITE-ProRule" id="PRU00339"/>
    </source>
</evidence>
<feature type="repeat" description="TPR" evidence="3">
    <location>
        <begin position="190"/>
        <end position="223"/>
    </location>
</feature>
<dbReference type="AlphaFoldDB" id="A0A815WZ38"/>
<feature type="non-terminal residue" evidence="5">
    <location>
        <position position="1"/>
    </location>
</feature>
<keyword evidence="4" id="KW-0175">Coiled coil</keyword>
<dbReference type="PANTHER" id="PTHR45641:SF1">
    <property type="entry name" value="AAA+ ATPASE DOMAIN-CONTAINING PROTEIN"/>
    <property type="match status" value="1"/>
</dbReference>
<dbReference type="SUPFAM" id="SSF48452">
    <property type="entry name" value="TPR-like"/>
    <property type="match status" value="1"/>
</dbReference>
<feature type="repeat" description="TPR" evidence="3">
    <location>
        <begin position="148"/>
        <end position="181"/>
    </location>
</feature>